<protein>
    <submittedName>
        <fullName evidence="8">MFS transporter</fullName>
    </submittedName>
</protein>
<feature type="transmembrane region" description="Helical" evidence="7">
    <location>
        <begin position="243"/>
        <end position="265"/>
    </location>
</feature>
<evidence type="ECO:0000256" key="4">
    <source>
        <dbReference type="ARBA" id="ARBA00022989"/>
    </source>
</evidence>
<feature type="transmembrane region" description="Helical" evidence="7">
    <location>
        <begin position="83"/>
        <end position="103"/>
    </location>
</feature>
<keyword evidence="5 7" id="KW-0472">Membrane</keyword>
<feature type="transmembrane region" description="Helical" evidence="7">
    <location>
        <begin position="368"/>
        <end position="389"/>
    </location>
</feature>
<feature type="transmembrane region" description="Helical" evidence="7">
    <location>
        <begin position="20"/>
        <end position="43"/>
    </location>
</feature>
<dbReference type="PANTHER" id="PTHR23513">
    <property type="entry name" value="INTEGRAL MEMBRANE EFFLUX PROTEIN-RELATED"/>
    <property type="match status" value="1"/>
</dbReference>
<evidence type="ECO:0000256" key="5">
    <source>
        <dbReference type="ARBA" id="ARBA00023136"/>
    </source>
</evidence>
<feature type="transmembrane region" description="Helical" evidence="7">
    <location>
        <begin position="307"/>
        <end position="326"/>
    </location>
</feature>
<evidence type="ECO:0000256" key="7">
    <source>
        <dbReference type="SAM" id="Phobius"/>
    </source>
</evidence>
<feature type="region of interest" description="Disordered" evidence="6">
    <location>
        <begin position="423"/>
        <end position="442"/>
    </location>
</feature>
<dbReference type="CDD" id="cd06173">
    <property type="entry name" value="MFS_MefA_like"/>
    <property type="match status" value="1"/>
</dbReference>
<evidence type="ECO:0000256" key="2">
    <source>
        <dbReference type="ARBA" id="ARBA00022475"/>
    </source>
</evidence>
<keyword evidence="9" id="KW-1185">Reference proteome</keyword>
<accession>A0ABN2S7N3</accession>
<dbReference type="Gene3D" id="1.20.1250.20">
    <property type="entry name" value="MFS general substrate transporter like domains"/>
    <property type="match status" value="1"/>
</dbReference>
<keyword evidence="3 7" id="KW-0812">Transmembrane</keyword>
<evidence type="ECO:0000256" key="3">
    <source>
        <dbReference type="ARBA" id="ARBA00022692"/>
    </source>
</evidence>
<feature type="transmembrane region" description="Helical" evidence="7">
    <location>
        <begin position="55"/>
        <end position="76"/>
    </location>
</feature>
<keyword evidence="2" id="KW-1003">Cell membrane</keyword>
<dbReference type="Pfam" id="PF07690">
    <property type="entry name" value="MFS_1"/>
    <property type="match status" value="1"/>
</dbReference>
<comment type="subcellular location">
    <subcellularLocation>
        <location evidence="1">Cell membrane</location>
        <topology evidence="1">Multi-pass membrane protein</topology>
    </subcellularLocation>
</comment>
<evidence type="ECO:0000313" key="8">
    <source>
        <dbReference type="EMBL" id="GAA1981731.1"/>
    </source>
</evidence>
<evidence type="ECO:0000256" key="1">
    <source>
        <dbReference type="ARBA" id="ARBA00004651"/>
    </source>
</evidence>
<feature type="transmembrane region" description="Helical" evidence="7">
    <location>
        <begin position="271"/>
        <end position="295"/>
    </location>
</feature>
<feature type="transmembrane region" description="Helical" evidence="7">
    <location>
        <begin position="177"/>
        <end position="200"/>
    </location>
</feature>
<keyword evidence="4 7" id="KW-1133">Transmembrane helix</keyword>
<feature type="transmembrane region" description="Helical" evidence="7">
    <location>
        <begin position="332"/>
        <end position="356"/>
    </location>
</feature>
<dbReference type="PANTHER" id="PTHR23513:SF17">
    <property type="entry name" value="MEMBRANE PROTEIN"/>
    <property type="match status" value="1"/>
</dbReference>
<feature type="transmembrane region" description="Helical" evidence="7">
    <location>
        <begin position="109"/>
        <end position="127"/>
    </location>
</feature>
<dbReference type="InterPro" id="IPR036259">
    <property type="entry name" value="MFS_trans_sf"/>
</dbReference>
<proteinExistence type="predicted"/>
<sequence length="442" mass="45947">MSFFGDLRVVVRGPRFRRLFATRLISQFADGVYQAGLAGYVFFSPEQHTTAGEVAMAFAVLLLPFSIVGPFAGVFIDRWSRRQVLLVSSLVKAALAVLTALLVSAGSDGAVFFAAALVLLSINRFFLSGLSAGLPHVVPRERLMMANAVTPTCGTFAAFIGAGAGTGLRLLGGDGPLGTALVLFGAGVAFALAGLVSLTLGRRELGPDFDHTTPEVREAVHHVVNGLVDGALHIWERRPARDALLTVAGIRFVFGVSTLMTLLLYNNTFSAGGVAGLAGFSVALAASGLGFFLGAIATPTATARMSVGAWIAVLLGCGAAALPLFALPFSSALFPVAGLALGVVSQGVKVSVDTLVQRHVDDAYRGRVFSVYDMLFNGTFVVAAWAAAVTVPPSGVSPVAVVAMSLLYAVMCAVWILRFRTSPPTSAPTRQSAPSLPPDHGL</sequence>
<dbReference type="SUPFAM" id="SSF103473">
    <property type="entry name" value="MFS general substrate transporter"/>
    <property type="match status" value="1"/>
</dbReference>
<name>A0ABN2S7N3_9ACTN</name>
<feature type="transmembrane region" description="Helical" evidence="7">
    <location>
        <begin position="395"/>
        <end position="417"/>
    </location>
</feature>
<gene>
    <name evidence="8" type="ORF">GCM10009799_03510</name>
</gene>
<dbReference type="EMBL" id="BAAAPC010000001">
    <property type="protein sequence ID" value="GAA1981731.1"/>
    <property type="molecule type" value="Genomic_DNA"/>
</dbReference>
<dbReference type="RefSeq" id="WP_344107611.1">
    <property type="nucleotide sequence ID" value="NZ_BAAAPC010000001.1"/>
</dbReference>
<evidence type="ECO:0000256" key="6">
    <source>
        <dbReference type="SAM" id="MobiDB-lite"/>
    </source>
</evidence>
<feature type="compositionally biased region" description="Polar residues" evidence="6">
    <location>
        <begin position="423"/>
        <end position="434"/>
    </location>
</feature>
<evidence type="ECO:0000313" key="9">
    <source>
        <dbReference type="Proteomes" id="UP001501585"/>
    </source>
</evidence>
<reference evidence="8 9" key="1">
    <citation type="journal article" date="2019" name="Int. J. Syst. Evol. Microbiol.">
        <title>The Global Catalogue of Microorganisms (GCM) 10K type strain sequencing project: providing services to taxonomists for standard genome sequencing and annotation.</title>
        <authorList>
            <consortium name="The Broad Institute Genomics Platform"/>
            <consortium name="The Broad Institute Genome Sequencing Center for Infectious Disease"/>
            <person name="Wu L."/>
            <person name="Ma J."/>
        </authorList>
    </citation>
    <scope>NUCLEOTIDE SEQUENCE [LARGE SCALE GENOMIC DNA]</scope>
    <source>
        <strain evidence="8 9">JCM 15313</strain>
    </source>
</reference>
<comment type="caution">
    <text evidence="8">The sequence shown here is derived from an EMBL/GenBank/DDBJ whole genome shotgun (WGS) entry which is preliminary data.</text>
</comment>
<organism evidence="8 9">
    <name type="scientific">Nocardiopsis rhodophaea</name>
    <dbReference type="NCBI Taxonomy" id="280238"/>
    <lineage>
        <taxon>Bacteria</taxon>
        <taxon>Bacillati</taxon>
        <taxon>Actinomycetota</taxon>
        <taxon>Actinomycetes</taxon>
        <taxon>Streptosporangiales</taxon>
        <taxon>Nocardiopsidaceae</taxon>
        <taxon>Nocardiopsis</taxon>
    </lineage>
</organism>
<dbReference type="InterPro" id="IPR011701">
    <property type="entry name" value="MFS"/>
</dbReference>
<dbReference type="Proteomes" id="UP001501585">
    <property type="component" value="Unassembled WGS sequence"/>
</dbReference>
<feature type="transmembrane region" description="Helical" evidence="7">
    <location>
        <begin position="148"/>
        <end position="171"/>
    </location>
</feature>